<gene>
    <name evidence="1" type="ORF">O6H91_14G022200</name>
</gene>
<proteinExistence type="predicted"/>
<accession>A0ACC2BM64</accession>
<keyword evidence="2" id="KW-1185">Reference proteome</keyword>
<dbReference type="EMBL" id="CM055105">
    <property type="protein sequence ID" value="KAJ7530862.1"/>
    <property type="molecule type" value="Genomic_DNA"/>
</dbReference>
<organism evidence="1 2">
    <name type="scientific">Diphasiastrum complanatum</name>
    <name type="common">Issler's clubmoss</name>
    <name type="synonym">Lycopodium complanatum</name>
    <dbReference type="NCBI Taxonomy" id="34168"/>
    <lineage>
        <taxon>Eukaryota</taxon>
        <taxon>Viridiplantae</taxon>
        <taxon>Streptophyta</taxon>
        <taxon>Embryophyta</taxon>
        <taxon>Tracheophyta</taxon>
        <taxon>Lycopodiopsida</taxon>
        <taxon>Lycopodiales</taxon>
        <taxon>Lycopodiaceae</taxon>
        <taxon>Lycopodioideae</taxon>
        <taxon>Diphasiastrum</taxon>
    </lineage>
</organism>
<sequence>MQTILVTIATTASRGSKFCTLSWMLIILLLLSLQVRLTVAAQPSAHEKLKSYGFPAGLLPDTVVDYSLQEDGSFVVHLRSKCAVTLRKTYHVAYSSTITGMLESGSLKGLTGINVKAFKVWWLIRSIRVSNNNLIFEVGIMSAKFPVENFIESPGCIRYIVQLFL</sequence>
<dbReference type="Proteomes" id="UP001162992">
    <property type="component" value="Chromosome 14"/>
</dbReference>
<evidence type="ECO:0000313" key="2">
    <source>
        <dbReference type="Proteomes" id="UP001162992"/>
    </source>
</evidence>
<name>A0ACC2BM64_DIPCM</name>
<protein>
    <submittedName>
        <fullName evidence="1">Uncharacterized protein</fullName>
    </submittedName>
</protein>
<comment type="caution">
    <text evidence="1">The sequence shown here is derived from an EMBL/GenBank/DDBJ whole genome shotgun (WGS) entry which is preliminary data.</text>
</comment>
<evidence type="ECO:0000313" key="1">
    <source>
        <dbReference type="EMBL" id="KAJ7530862.1"/>
    </source>
</evidence>
<reference evidence="2" key="1">
    <citation type="journal article" date="2024" name="Proc. Natl. Acad. Sci. U.S.A.">
        <title>Extraordinary preservation of gene collinearity over three hundred million years revealed in homosporous lycophytes.</title>
        <authorList>
            <person name="Li C."/>
            <person name="Wickell D."/>
            <person name="Kuo L.Y."/>
            <person name="Chen X."/>
            <person name="Nie B."/>
            <person name="Liao X."/>
            <person name="Peng D."/>
            <person name="Ji J."/>
            <person name="Jenkins J."/>
            <person name="Williams M."/>
            <person name="Shu S."/>
            <person name="Plott C."/>
            <person name="Barry K."/>
            <person name="Rajasekar S."/>
            <person name="Grimwood J."/>
            <person name="Han X."/>
            <person name="Sun S."/>
            <person name="Hou Z."/>
            <person name="He W."/>
            <person name="Dai G."/>
            <person name="Sun C."/>
            <person name="Schmutz J."/>
            <person name="Leebens-Mack J.H."/>
            <person name="Li F.W."/>
            <person name="Wang L."/>
        </authorList>
    </citation>
    <scope>NUCLEOTIDE SEQUENCE [LARGE SCALE GENOMIC DNA]</scope>
    <source>
        <strain evidence="2">cv. PW_Plant_1</strain>
    </source>
</reference>